<organism evidence="2 3">
    <name type="scientific">Mycobacterium tuberculosis</name>
    <dbReference type="NCBI Taxonomy" id="1773"/>
    <lineage>
        <taxon>Bacteria</taxon>
        <taxon>Bacillati</taxon>
        <taxon>Actinomycetota</taxon>
        <taxon>Actinomycetes</taxon>
        <taxon>Mycobacteriales</taxon>
        <taxon>Mycobacteriaceae</taxon>
        <taxon>Mycobacterium</taxon>
        <taxon>Mycobacterium tuberculosis complex</taxon>
    </lineage>
</organism>
<dbReference type="AlphaFoldDB" id="A0A654ZXK7"/>
<feature type="region of interest" description="Disordered" evidence="1">
    <location>
        <begin position="31"/>
        <end position="51"/>
    </location>
</feature>
<proteinExistence type="predicted"/>
<reference evidence="2 3" key="1">
    <citation type="submission" date="2015-03" db="EMBL/GenBank/DDBJ databases">
        <authorList>
            <consortium name="Pathogen Informatics"/>
        </authorList>
    </citation>
    <scope>NUCLEOTIDE SEQUENCE [LARGE SCALE GENOMIC DNA]</scope>
    <source>
        <strain evidence="2 3">Bir 185</strain>
    </source>
</reference>
<dbReference type="Proteomes" id="UP000050164">
    <property type="component" value="Unassembled WGS sequence"/>
</dbReference>
<evidence type="ECO:0000256" key="1">
    <source>
        <dbReference type="SAM" id="MobiDB-lite"/>
    </source>
</evidence>
<sequence>MLPAAPGCADAQRHMRLFGVAANQCQPGAAVDPAGTLARRNWPSPPDQPGPEVLADQRNQPVVIHIAGGRDDHPLRGIAPQVKRLQLSPRHHRHGLRAADHRATDRVVAEQRRQEHVRQGVLGVVVAHRDLLEDDVTFHLDIVGGTAAVEHHIGDQVDGQRQVAAEHVGVVAGVLLGGECVQFPAHRVHRLRNVHGRAGGRRLEQQMLKEVRRPGHRGAFVARSDADPHPDRRGVHRGQEFGDHSQPARQGGAPRRQRRRGVSW</sequence>
<feature type="region of interest" description="Disordered" evidence="1">
    <location>
        <begin position="211"/>
        <end position="264"/>
    </location>
</feature>
<evidence type="ECO:0000313" key="3">
    <source>
        <dbReference type="Proteomes" id="UP000050164"/>
    </source>
</evidence>
<dbReference type="EMBL" id="CNFT01000378">
    <property type="protein sequence ID" value="CKR61228.1"/>
    <property type="molecule type" value="Genomic_DNA"/>
</dbReference>
<name>A0A654ZXK7_MYCTX</name>
<gene>
    <name evidence="2" type="ORF">ERS027659_01842</name>
</gene>
<accession>A0A654ZXK7</accession>
<feature type="compositionally biased region" description="Basic residues" evidence="1">
    <location>
        <begin position="255"/>
        <end position="264"/>
    </location>
</feature>
<evidence type="ECO:0000313" key="2">
    <source>
        <dbReference type="EMBL" id="CKR61228.1"/>
    </source>
</evidence>
<protein>
    <submittedName>
        <fullName evidence="2">Uncharacterized protein</fullName>
    </submittedName>
</protein>
<feature type="compositionally biased region" description="Basic and acidic residues" evidence="1">
    <location>
        <begin position="224"/>
        <end position="243"/>
    </location>
</feature>